<dbReference type="InterPro" id="IPR025846">
    <property type="entry name" value="TBL_N"/>
</dbReference>
<dbReference type="Pfam" id="PF13839">
    <property type="entry name" value="PC-Esterase"/>
    <property type="match status" value="1"/>
</dbReference>
<keyword evidence="7" id="KW-1185">Reference proteome</keyword>
<dbReference type="FunCoup" id="A0A2I4DDR3">
    <property type="interactions" value="81"/>
</dbReference>
<dbReference type="OrthoDB" id="630188at2759"/>
<evidence type="ECO:0000256" key="3">
    <source>
        <dbReference type="ARBA" id="ARBA00022692"/>
    </source>
</evidence>
<keyword evidence="3" id="KW-0812">Transmembrane</keyword>
<dbReference type="GeneID" id="108979143"/>
<dbReference type="GO" id="GO:0016020">
    <property type="term" value="C:membrane"/>
    <property type="evidence" value="ECO:0007669"/>
    <property type="project" value="UniProtKB-SubCell"/>
</dbReference>
<reference evidence="8" key="1">
    <citation type="submission" date="2025-08" db="UniProtKB">
        <authorList>
            <consortium name="RefSeq"/>
        </authorList>
    </citation>
    <scope>IDENTIFICATION</scope>
    <source>
        <tissue evidence="8">Leaves</tissue>
    </source>
</reference>
<keyword evidence="6" id="KW-0472">Membrane</keyword>
<keyword evidence="4" id="KW-0735">Signal-anchor</keyword>
<proteinExistence type="inferred from homology"/>
<sequence length="352" mass="40182">MGASYFVGAVVLLLISLLHQGNCGCDFYKGSWVRDESYPLYDSSSCPFMEKEFNCQKNGRPDKEYLKYRWQPTGCNLPRFDGRELLKRLRGKSVIFVGDSLSMNQWMSLNCMLHTAVPEANYTLFRAFGSDISTFTFPEYNVKLSLYRHALIVDIVRESIGRVLKLDSVDEGAKVWTGNDVLIFNSWHWWTRTGRKQRWDFIEEGSKTYKDMERLVAFEKGLKTWAKWVDSNVDPLKTKVFFQGVSPDHSNGSFWGEASANQCEGQAKPVAGSNYPGGPHPAELVAEKVIRTISRPVHLLKVTTLSQLRKDGHPSFYHGHGRAHRLMDCTHWCLPGVPDTWNQLLYAALIQN</sequence>
<accession>A0A2I4DDR3</accession>
<dbReference type="InterPro" id="IPR026057">
    <property type="entry name" value="TBL_C"/>
</dbReference>
<dbReference type="RefSeq" id="XP_018805284.1">
    <property type="nucleotide sequence ID" value="XM_018949739.2"/>
</dbReference>
<evidence type="ECO:0000256" key="2">
    <source>
        <dbReference type="ARBA" id="ARBA00007727"/>
    </source>
</evidence>
<evidence type="ECO:0000256" key="5">
    <source>
        <dbReference type="ARBA" id="ARBA00022989"/>
    </source>
</evidence>
<evidence type="ECO:0000313" key="8">
    <source>
        <dbReference type="RefSeq" id="XP_018805284.1"/>
    </source>
</evidence>
<dbReference type="KEGG" id="jre:108979143"/>
<organism evidence="7 8">
    <name type="scientific">Juglans regia</name>
    <name type="common">English walnut</name>
    <dbReference type="NCBI Taxonomy" id="51240"/>
    <lineage>
        <taxon>Eukaryota</taxon>
        <taxon>Viridiplantae</taxon>
        <taxon>Streptophyta</taxon>
        <taxon>Embryophyta</taxon>
        <taxon>Tracheophyta</taxon>
        <taxon>Spermatophyta</taxon>
        <taxon>Magnoliopsida</taxon>
        <taxon>eudicotyledons</taxon>
        <taxon>Gunneridae</taxon>
        <taxon>Pentapetalae</taxon>
        <taxon>rosids</taxon>
        <taxon>fabids</taxon>
        <taxon>Fagales</taxon>
        <taxon>Juglandaceae</taxon>
        <taxon>Juglans</taxon>
    </lineage>
</organism>
<dbReference type="Gramene" id="Jr01_23640_p1">
    <property type="protein sequence ID" value="cds.Jr01_23640_p1"/>
    <property type="gene ID" value="Jr01_23640"/>
</dbReference>
<dbReference type="GO" id="GO:0016413">
    <property type="term" value="F:O-acetyltransferase activity"/>
    <property type="evidence" value="ECO:0000318"/>
    <property type="project" value="GO_Central"/>
</dbReference>
<dbReference type="Proteomes" id="UP000235220">
    <property type="component" value="Chromosome 1"/>
</dbReference>
<dbReference type="PANTHER" id="PTHR32285">
    <property type="entry name" value="PROTEIN TRICHOME BIREFRINGENCE-LIKE 9-RELATED"/>
    <property type="match status" value="1"/>
</dbReference>
<dbReference type="InterPro" id="IPR029962">
    <property type="entry name" value="TBL"/>
</dbReference>
<dbReference type="Pfam" id="PF14416">
    <property type="entry name" value="PMR5N"/>
    <property type="match status" value="1"/>
</dbReference>
<evidence type="ECO:0000313" key="7">
    <source>
        <dbReference type="Proteomes" id="UP000235220"/>
    </source>
</evidence>
<dbReference type="GO" id="GO:0005794">
    <property type="term" value="C:Golgi apparatus"/>
    <property type="evidence" value="ECO:0000318"/>
    <property type="project" value="GO_Central"/>
</dbReference>
<gene>
    <name evidence="8" type="primary">LOC108979143</name>
</gene>
<dbReference type="AlphaFoldDB" id="A0A2I4DDR3"/>
<evidence type="ECO:0000256" key="6">
    <source>
        <dbReference type="ARBA" id="ARBA00023136"/>
    </source>
</evidence>
<comment type="subcellular location">
    <subcellularLocation>
        <location evidence="1">Membrane</location>
        <topology evidence="1">Single-pass membrane protein</topology>
    </subcellularLocation>
</comment>
<keyword evidence="5" id="KW-1133">Transmembrane helix</keyword>
<dbReference type="PANTHER" id="PTHR32285:SF149">
    <property type="entry name" value="TRICHOME BIREFRINGENCE-LIKE N-TERMINAL DOMAIN-CONTAINING PROTEIN"/>
    <property type="match status" value="1"/>
</dbReference>
<comment type="similarity">
    <text evidence="2">Belongs to the PC-esterase family. TBL subfamily.</text>
</comment>
<protein>
    <submittedName>
        <fullName evidence="8">Protein trichome birefringence-like 43</fullName>
    </submittedName>
</protein>
<evidence type="ECO:0000256" key="4">
    <source>
        <dbReference type="ARBA" id="ARBA00022968"/>
    </source>
</evidence>
<evidence type="ECO:0000256" key="1">
    <source>
        <dbReference type="ARBA" id="ARBA00004167"/>
    </source>
</evidence>
<name>A0A2I4DDR3_JUGRE</name>